<comment type="caution">
    <text evidence="1">The sequence shown here is derived from an EMBL/GenBank/DDBJ whole genome shotgun (WGS) entry which is preliminary data.</text>
</comment>
<proteinExistence type="predicted"/>
<evidence type="ECO:0000313" key="1">
    <source>
        <dbReference type="EMBL" id="MQX19145.1"/>
    </source>
</evidence>
<organism evidence="1 2">
    <name type="scientific">Sinorhizobium terangae</name>
    <dbReference type="NCBI Taxonomy" id="110322"/>
    <lineage>
        <taxon>Bacteria</taxon>
        <taxon>Pseudomonadati</taxon>
        <taxon>Pseudomonadota</taxon>
        <taxon>Alphaproteobacteria</taxon>
        <taxon>Hyphomicrobiales</taxon>
        <taxon>Rhizobiaceae</taxon>
        <taxon>Sinorhizobium/Ensifer group</taxon>
        <taxon>Sinorhizobium</taxon>
    </lineage>
</organism>
<accession>A0A6N7LRM6</accession>
<reference evidence="1 2" key="1">
    <citation type="journal article" date="2013" name="Genome Biol.">
        <title>Comparative genomics of the core and accessory genomes of 48 Sinorhizobium strains comprising five genospecies.</title>
        <authorList>
            <person name="Sugawara M."/>
            <person name="Epstein B."/>
            <person name="Badgley B.D."/>
            <person name="Unno T."/>
            <person name="Xu L."/>
            <person name="Reese J."/>
            <person name="Gyaneshwar P."/>
            <person name="Denny R."/>
            <person name="Mudge J."/>
            <person name="Bharti A.K."/>
            <person name="Farmer A.D."/>
            <person name="May G.D."/>
            <person name="Woodward J.E."/>
            <person name="Medigue C."/>
            <person name="Vallenet D."/>
            <person name="Lajus A."/>
            <person name="Rouy Z."/>
            <person name="Martinez-Vaz B."/>
            <person name="Tiffin P."/>
            <person name="Young N.D."/>
            <person name="Sadowsky M.J."/>
        </authorList>
    </citation>
    <scope>NUCLEOTIDE SEQUENCE [LARGE SCALE GENOMIC DNA]</scope>
    <source>
        <strain evidence="1 2">USDA4894</strain>
    </source>
</reference>
<dbReference type="OrthoDB" id="8100807at2"/>
<dbReference type="EMBL" id="WITC01000132">
    <property type="protein sequence ID" value="MQX19145.1"/>
    <property type="molecule type" value="Genomic_DNA"/>
</dbReference>
<gene>
    <name evidence="1" type="ORF">GHK62_31815</name>
</gene>
<protein>
    <submittedName>
        <fullName evidence="1">Uncharacterized protein</fullName>
    </submittedName>
</protein>
<sequence length="67" mass="7823">MYPFRDFDCVIRPGDFNLLQCVFEKELARAKLKVDMPEADALAKRLITLYQEGVRNPADLLERLNDH</sequence>
<evidence type="ECO:0000313" key="2">
    <source>
        <dbReference type="Proteomes" id="UP000439983"/>
    </source>
</evidence>
<dbReference type="AlphaFoldDB" id="A0A6N7LRM6"/>
<dbReference type="Proteomes" id="UP000439983">
    <property type="component" value="Unassembled WGS sequence"/>
</dbReference>
<keyword evidence="2" id="KW-1185">Reference proteome</keyword>
<dbReference type="RefSeq" id="WP_153442954.1">
    <property type="nucleotide sequence ID" value="NZ_JACIGA010000021.1"/>
</dbReference>
<name>A0A6N7LRM6_SINTE</name>